<accession>A0A5B7K0I6</accession>
<dbReference type="Proteomes" id="UP000324222">
    <property type="component" value="Unassembled WGS sequence"/>
</dbReference>
<proteinExistence type="predicted"/>
<keyword evidence="2" id="KW-1185">Reference proteome</keyword>
<name>A0A5B7K0I6_PORTR</name>
<evidence type="ECO:0000313" key="1">
    <source>
        <dbReference type="EMBL" id="MPC98094.1"/>
    </source>
</evidence>
<sequence>MEGQRRGRGRAEEGQRRRGVVVEGLEVREGKDHV</sequence>
<evidence type="ECO:0000313" key="2">
    <source>
        <dbReference type="Proteomes" id="UP000324222"/>
    </source>
</evidence>
<dbReference type="EMBL" id="VSRR010112609">
    <property type="protein sequence ID" value="MPC98094.1"/>
    <property type="molecule type" value="Genomic_DNA"/>
</dbReference>
<protein>
    <submittedName>
        <fullName evidence="1">Uncharacterized protein</fullName>
    </submittedName>
</protein>
<gene>
    <name evidence="1" type="ORF">E2C01_093446</name>
</gene>
<reference evidence="1 2" key="1">
    <citation type="submission" date="2019-05" db="EMBL/GenBank/DDBJ databases">
        <title>Another draft genome of Portunus trituberculatus and its Hox gene families provides insights of decapod evolution.</title>
        <authorList>
            <person name="Jeong J.-H."/>
            <person name="Song I."/>
            <person name="Kim S."/>
            <person name="Choi T."/>
            <person name="Kim D."/>
            <person name="Ryu S."/>
            <person name="Kim W."/>
        </authorList>
    </citation>
    <scope>NUCLEOTIDE SEQUENCE [LARGE SCALE GENOMIC DNA]</scope>
    <source>
        <tissue evidence="1">Muscle</tissue>
    </source>
</reference>
<dbReference type="AlphaFoldDB" id="A0A5B7K0I6"/>
<organism evidence="1 2">
    <name type="scientific">Portunus trituberculatus</name>
    <name type="common">Swimming crab</name>
    <name type="synonym">Neptunus trituberculatus</name>
    <dbReference type="NCBI Taxonomy" id="210409"/>
    <lineage>
        <taxon>Eukaryota</taxon>
        <taxon>Metazoa</taxon>
        <taxon>Ecdysozoa</taxon>
        <taxon>Arthropoda</taxon>
        <taxon>Crustacea</taxon>
        <taxon>Multicrustacea</taxon>
        <taxon>Malacostraca</taxon>
        <taxon>Eumalacostraca</taxon>
        <taxon>Eucarida</taxon>
        <taxon>Decapoda</taxon>
        <taxon>Pleocyemata</taxon>
        <taxon>Brachyura</taxon>
        <taxon>Eubrachyura</taxon>
        <taxon>Portunoidea</taxon>
        <taxon>Portunidae</taxon>
        <taxon>Portuninae</taxon>
        <taxon>Portunus</taxon>
    </lineage>
</organism>
<comment type="caution">
    <text evidence="1">The sequence shown here is derived from an EMBL/GenBank/DDBJ whole genome shotgun (WGS) entry which is preliminary data.</text>
</comment>